<evidence type="ECO:0000256" key="2">
    <source>
        <dbReference type="ARBA" id="ARBA00023180"/>
    </source>
</evidence>
<name>A0AAE0KXU5_9CHLO</name>
<proteinExistence type="predicted"/>
<dbReference type="Pfam" id="PF10162">
    <property type="entry name" value="G8"/>
    <property type="match status" value="1"/>
</dbReference>
<dbReference type="InterPro" id="IPR052387">
    <property type="entry name" value="Fibrocystin"/>
</dbReference>
<feature type="domain" description="G8" evidence="3">
    <location>
        <begin position="103"/>
        <end position="170"/>
    </location>
</feature>
<dbReference type="PANTHER" id="PTHR46769:SF2">
    <property type="entry name" value="FIBROCYSTIN-L ISOFORM 2 PRECURSOR-RELATED"/>
    <property type="match status" value="1"/>
</dbReference>
<evidence type="ECO:0000313" key="6">
    <source>
        <dbReference type="Proteomes" id="UP001190700"/>
    </source>
</evidence>
<evidence type="ECO:0000259" key="3">
    <source>
        <dbReference type="Pfam" id="PF10162"/>
    </source>
</evidence>
<accession>A0AAE0KXU5</accession>
<keyword evidence="2" id="KW-0325">Glycoprotein</keyword>
<evidence type="ECO:0000256" key="1">
    <source>
        <dbReference type="ARBA" id="ARBA00022729"/>
    </source>
</evidence>
<protein>
    <submittedName>
        <fullName evidence="5">Uncharacterized protein</fullName>
    </submittedName>
</protein>
<organism evidence="5 6">
    <name type="scientific">Cymbomonas tetramitiformis</name>
    <dbReference type="NCBI Taxonomy" id="36881"/>
    <lineage>
        <taxon>Eukaryota</taxon>
        <taxon>Viridiplantae</taxon>
        <taxon>Chlorophyta</taxon>
        <taxon>Pyramimonadophyceae</taxon>
        <taxon>Pyramimonadales</taxon>
        <taxon>Pyramimonadaceae</taxon>
        <taxon>Cymbomonas</taxon>
    </lineage>
</organism>
<dbReference type="InterPro" id="IPR019316">
    <property type="entry name" value="G8_domain"/>
</dbReference>
<dbReference type="InterPro" id="IPR055401">
    <property type="entry name" value="CEMIP_beta-hel_dom"/>
</dbReference>
<dbReference type="AlphaFoldDB" id="A0AAE0KXU5"/>
<evidence type="ECO:0000259" key="4">
    <source>
        <dbReference type="Pfam" id="PF24606"/>
    </source>
</evidence>
<keyword evidence="6" id="KW-1185">Reference proteome</keyword>
<keyword evidence="1" id="KW-0732">Signal</keyword>
<dbReference type="Pfam" id="PF24606">
    <property type="entry name" value="CEMIP_beta-hel"/>
    <property type="match status" value="1"/>
</dbReference>
<gene>
    <name evidence="5" type="ORF">CYMTET_26512</name>
</gene>
<dbReference type="PANTHER" id="PTHR46769">
    <property type="entry name" value="POLYCYSTIC KIDNEY AND HEPATIC DISEASE 1 (AUTOSOMAL RECESSIVE)-LIKE 1"/>
    <property type="match status" value="1"/>
</dbReference>
<comment type="caution">
    <text evidence="5">The sequence shown here is derived from an EMBL/GenBank/DDBJ whole genome shotgun (WGS) entry which is preliminary data.</text>
</comment>
<sequence>MGYNGNAGTGLDIRGNFVRGNGDIIKNYGIGNKDALRKWPLTYAAGHPYYTSSEQWGFLRGGNWGDYVQSVTTKIDLTTLSNTAQKSDLESSVLVVENTYRESTRYRISSENVTLLGIVIRKGGVLLLDNIDMHIRVHFIIVESGGLLQAGSHHNDAYRFSKQLTITFEHSYWVDAGNMPITASQYSAEVLHPGIQFDVEPQVKDYMGKMQANNKGVAKGSAVFFNGNYQFNGVVPGDVNYAGTWKAIGRDMSPPTLDAVSTRKAYPMTWARLARTAYAGDKRIVLDVDDCAEEGRGWRQGDLSGLDDNTGVEVATIYRVVNRTTYELRRALRFDHVSIFEKLESHESDDAAEVQMTTHAALLTRNIKFVSDLHDGGGDNVRNGGEGFVVLNNSTSPDIDADVSECMHNLQPIEALDSPKGSWLWGTANLSGCNSIFGAEQKFRYGAAISLDGVEMRKMGTPANFGRLGTYGVHFHLAGYPKSFRGYLVDPAHSRELRVVSSSLWQMFSRWITLHGTMETEIVNNVAFLAYGSGYFLEDGTEMMNELDHNTAIAALNTISHPYWNPVPILGFVSTDSAVMSSFWFKNNLNSMSRNLISNSPFPVMAVWYVPQLTLRLRGPSTLCIGSIDLDLPGFASRNMAMGGELP</sequence>
<reference evidence="5 6" key="1">
    <citation type="journal article" date="2015" name="Genome Biol. Evol.">
        <title>Comparative Genomics of a Bacterivorous Green Alga Reveals Evolutionary Causalities and Consequences of Phago-Mixotrophic Mode of Nutrition.</title>
        <authorList>
            <person name="Burns J.A."/>
            <person name="Paasch A."/>
            <person name="Narechania A."/>
            <person name="Kim E."/>
        </authorList>
    </citation>
    <scope>NUCLEOTIDE SEQUENCE [LARGE SCALE GENOMIC DNA]</scope>
    <source>
        <strain evidence="5 6">PLY_AMNH</strain>
    </source>
</reference>
<dbReference type="EMBL" id="LGRX02014366">
    <property type="protein sequence ID" value="KAK3264768.1"/>
    <property type="molecule type" value="Genomic_DNA"/>
</dbReference>
<evidence type="ECO:0000313" key="5">
    <source>
        <dbReference type="EMBL" id="KAK3264768.1"/>
    </source>
</evidence>
<dbReference type="Proteomes" id="UP001190700">
    <property type="component" value="Unassembled WGS sequence"/>
</dbReference>
<feature type="domain" description="CEMIP beta-helix" evidence="4">
    <location>
        <begin position="437"/>
        <end position="600"/>
    </location>
</feature>